<dbReference type="Proteomes" id="UP001341840">
    <property type="component" value="Unassembled WGS sequence"/>
</dbReference>
<gene>
    <name evidence="1" type="ORF">PIB30_115872</name>
</gene>
<sequence length="82" mass="8878">SSLLRSVGGEGPCTERPPAVMGCHAQIPAAWRVSCVDIKRRRSSRPDRQPPDLVGRIAVRFDLAALPGDQGVPNCGDRFVRV</sequence>
<dbReference type="EMBL" id="JASCZI010225649">
    <property type="protein sequence ID" value="MED6203480.1"/>
    <property type="molecule type" value="Genomic_DNA"/>
</dbReference>
<name>A0ABU6Y2F5_9FABA</name>
<accession>A0ABU6Y2F5</accession>
<feature type="non-terminal residue" evidence="1">
    <location>
        <position position="1"/>
    </location>
</feature>
<comment type="caution">
    <text evidence="1">The sequence shown here is derived from an EMBL/GenBank/DDBJ whole genome shotgun (WGS) entry which is preliminary data.</text>
</comment>
<organism evidence="1 2">
    <name type="scientific">Stylosanthes scabra</name>
    <dbReference type="NCBI Taxonomy" id="79078"/>
    <lineage>
        <taxon>Eukaryota</taxon>
        <taxon>Viridiplantae</taxon>
        <taxon>Streptophyta</taxon>
        <taxon>Embryophyta</taxon>
        <taxon>Tracheophyta</taxon>
        <taxon>Spermatophyta</taxon>
        <taxon>Magnoliopsida</taxon>
        <taxon>eudicotyledons</taxon>
        <taxon>Gunneridae</taxon>
        <taxon>Pentapetalae</taxon>
        <taxon>rosids</taxon>
        <taxon>fabids</taxon>
        <taxon>Fabales</taxon>
        <taxon>Fabaceae</taxon>
        <taxon>Papilionoideae</taxon>
        <taxon>50 kb inversion clade</taxon>
        <taxon>dalbergioids sensu lato</taxon>
        <taxon>Dalbergieae</taxon>
        <taxon>Pterocarpus clade</taxon>
        <taxon>Stylosanthes</taxon>
    </lineage>
</organism>
<evidence type="ECO:0000313" key="2">
    <source>
        <dbReference type="Proteomes" id="UP001341840"/>
    </source>
</evidence>
<reference evidence="1 2" key="1">
    <citation type="journal article" date="2023" name="Plants (Basel)">
        <title>Bridging the Gap: Combining Genomics and Transcriptomics Approaches to Understand Stylosanthes scabra, an Orphan Legume from the Brazilian Caatinga.</title>
        <authorList>
            <person name="Ferreira-Neto J.R.C."/>
            <person name="da Silva M.D."/>
            <person name="Binneck E."/>
            <person name="de Melo N.F."/>
            <person name="da Silva R.H."/>
            <person name="de Melo A.L.T.M."/>
            <person name="Pandolfi V."/>
            <person name="Bustamante F.O."/>
            <person name="Brasileiro-Vidal A.C."/>
            <person name="Benko-Iseppon A.M."/>
        </authorList>
    </citation>
    <scope>NUCLEOTIDE SEQUENCE [LARGE SCALE GENOMIC DNA]</scope>
    <source>
        <tissue evidence="1">Leaves</tissue>
    </source>
</reference>
<keyword evidence="2" id="KW-1185">Reference proteome</keyword>
<proteinExistence type="predicted"/>
<evidence type="ECO:0000313" key="1">
    <source>
        <dbReference type="EMBL" id="MED6203480.1"/>
    </source>
</evidence>
<protein>
    <submittedName>
        <fullName evidence="1">Uncharacterized protein</fullName>
    </submittedName>
</protein>